<feature type="compositionally biased region" description="Polar residues" evidence="7">
    <location>
        <begin position="597"/>
        <end position="624"/>
    </location>
</feature>
<protein>
    <recommendedName>
        <fullName evidence="8">Reverse transcriptase RNase H-like domain-containing protein</fullName>
    </recommendedName>
</protein>
<dbReference type="GO" id="GO:0004519">
    <property type="term" value="F:endonuclease activity"/>
    <property type="evidence" value="ECO:0007669"/>
    <property type="project" value="UniProtKB-KW"/>
</dbReference>
<dbReference type="InterPro" id="IPR043128">
    <property type="entry name" value="Rev_trsase/Diguanyl_cyclase"/>
</dbReference>
<evidence type="ECO:0000256" key="3">
    <source>
        <dbReference type="ARBA" id="ARBA00022722"/>
    </source>
</evidence>
<evidence type="ECO:0000313" key="9">
    <source>
        <dbReference type="EMBL" id="KAJ8362726.1"/>
    </source>
</evidence>
<feature type="compositionally biased region" description="Basic and acidic residues" evidence="7">
    <location>
        <begin position="529"/>
        <end position="550"/>
    </location>
</feature>
<dbReference type="EMBL" id="JAINUF010000004">
    <property type="protein sequence ID" value="KAJ8362726.1"/>
    <property type="molecule type" value="Genomic_DNA"/>
</dbReference>
<evidence type="ECO:0000256" key="6">
    <source>
        <dbReference type="ARBA" id="ARBA00022918"/>
    </source>
</evidence>
<accession>A0A9Q1FMI8</accession>
<keyword evidence="10" id="KW-1185">Reference proteome</keyword>
<evidence type="ECO:0000259" key="8">
    <source>
        <dbReference type="Pfam" id="PF17917"/>
    </source>
</evidence>
<dbReference type="Pfam" id="PF17917">
    <property type="entry name" value="RT_RNaseH"/>
    <property type="match status" value="1"/>
</dbReference>
<dbReference type="InterPro" id="IPR041373">
    <property type="entry name" value="RT_RNaseH"/>
</dbReference>
<dbReference type="PANTHER" id="PTHR37984">
    <property type="entry name" value="PROTEIN CBG26694"/>
    <property type="match status" value="1"/>
</dbReference>
<name>A0A9Q1FMI8_SYNKA</name>
<comment type="caution">
    <text evidence="9">The sequence shown here is derived from an EMBL/GenBank/DDBJ whole genome shotgun (WGS) entry which is preliminary data.</text>
</comment>
<sequence>MTDFYIVKTGTPILGMDLVTALQLHFKGGQVIPETETVKVCATLCQPDTHRKQESESPIAFGCAKDFVHKVKIRPEVKPVQQKLRRLPLSVREAVSQELRNLEQHGIIERIDASEWVSPIVVTKKKSGDIRMINNAGLKLNVDKCQLRQTTLTFLGQKIGPEGLLPDDCHVAAILNAPPPTDPTTLRSFLGLSAWYSKFVPNYATVVEPMRALLRKDCPFQWNKTAQAALDRVKQLIVHSPALVLFDPSKSTIVSTDASDYGVGAVLTQLDSNGAEQTVAFASRSLSDAERKYSIVEKEALACMWAAEKWRTWLWGRRFLLRTDHQALTTLLTTKGNNRAGLRIARWSARLMEFAYDVEYRTGSLNHVADCLSRLPLPETDTACAEELESVAAILTDLYAVSEGDFQSECRACPMLTKLRVQIQKGWPSHKATLDPELQPFFSIRHELVVMNDCIVRAAAWEKVSVDIVGPFEIAPPDCRFAITMVDYYKLLHGRRMRTKLEVIDMPVPPSDRHAMRERVLDKQRKMKEYTDAKRHAKSTDLHPGDEVRVRKPWRVKKGELKFSKPRTVVTKRGPNTYLLDDGRIWNASHLSALSELSTDSDSNETMDCNTGTDQPPSTDSDSQPRPARIRNPPGWTKDFVMDK</sequence>
<keyword evidence="4" id="KW-0255">Endonuclease</keyword>
<dbReference type="GO" id="GO:0016787">
    <property type="term" value="F:hydrolase activity"/>
    <property type="evidence" value="ECO:0007669"/>
    <property type="project" value="UniProtKB-KW"/>
</dbReference>
<dbReference type="InterPro" id="IPR050951">
    <property type="entry name" value="Retrovirus_Pol_polyprotein"/>
</dbReference>
<proteinExistence type="predicted"/>
<dbReference type="FunFam" id="3.30.70.270:FF:000020">
    <property type="entry name" value="Transposon Tf2-6 polyprotein-like Protein"/>
    <property type="match status" value="1"/>
</dbReference>
<dbReference type="InterPro" id="IPR043502">
    <property type="entry name" value="DNA/RNA_pol_sf"/>
</dbReference>
<gene>
    <name evidence="9" type="ORF">SKAU_G00115570</name>
</gene>
<keyword evidence="6" id="KW-0695">RNA-directed DNA polymerase</keyword>
<dbReference type="CDD" id="cd09274">
    <property type="entry name" value="RNase_HI_RT_Ty3"/>
    <property type="match status" value="1"/>
</dbReference>
<evidence type="ECO:0000256" key="4">
    <source>
        <dbReference type="ARBA" id="ARBA00022759"/>
    </source>
</evidence>
<keyword evidence="1" id="KW-0808">Transferase</keyword>
<keyword evidence="5" id="KW-0378">Hydrolase</keyword>
<dbReference type="Gene3D" id="3.10.10.10">
    <property type="entry name" value="HIV Type 1 Reverse Transcriptase, subunit A, domain 1"/>
    <property type="match status" value="1"/>
</dbReference>
<dbReference type="Gene3D" id="3.30.70.270">
    <property type="match status" value="1"/>
</dbReference>
<dbReference type="GO" id="GO:0003964">
    <property type="term" value="F:RNA-directed DNA polymerase activity"/>
    <property type="evidence" value="ECO:0007669"/>
    <property type="project" value="UniProtKB-KW"/>
</dbReference>
<evidence type="ECO:0000256" key="7">
    <source>
        <dbReference type="SAM" id="MobiDB-lite"/>
    </source>
</evidence>
<reference evidence="9" key="1">
    <citation type="journal article" date="2023" name="Science">
        <title>Genome structures resolve the early diversification of teleost fishes.</title>
        <authorList>
            <person name="Parey E."/>
            <person name="Louis A."/>
            <person name="Montfort J."/>
            <person name="Bouchez O."/>
            <person name="Roques C."/>
            <person name="Iampietro C."/>
            <person name="Lluch J."/>
            <person name="Castinel A."/>
            <person name="Donnadieu C."/>
            <person name="Desvignes T."/>
            <person name="Floi Bucao C."/>
            <person name="Jouanno E."/>
            <person name="Wen M."/>
            <person name="Mejri S."/>
            <person name="Dirks R."/>
            <person name="Jansen H."/>
            <person name="Henkel C."/>
            <person name="Chen W.J."/>
            <person name="Zahm M."/>
            <person name="Cabau C."/>
            <person name="Klopp C."/>
            <person name="Thompson A.W."/>
            <person name="Robinson-Rechavi M."/>
            <person name="Braasch I."/>
            <person name="Lecointre G."/>
            <person name="Bobe J."/>
            <person name="Postlethwait J.H."/>
            <person name="Berthelot C."/>
            <person name="Roest Crollius H."/>
            <person name="Guiguen Y."/>
        </authorList>
    </citation>
    <scope>NUCLEOTIDE SEQUENCE</scope>
    <source>
        <strain evidence="9">WJC10195</strain>
    </source>
</reference>
<dbReference type="Proteomes" id="UP001152622">
    <property type="component" value="Chromosome 4"/>
</dbReference>
<feature type="region of interest" description="Disordered" evidence="7">
    <location>
        <begin position="529"/>
        <end position="551"/>
    </location>
</feature>
<dbReference type="OrthoDB" id="775972at2759"/>
<evidence type="ECO:0000256" key="2">
    <source>
        <dbReference type="ARBA" id="ARBA00022695"/>
    </source>
</evidence>
<feature type="domain" description="Reverse transcriptase RNase H-like" evidence="8">
    <location>
        <begin position="247"/>
        <end position="354"/>
    </location>
</feature>
<dbReference type="SUPFAM" id="SSF56672">
    <property type="entry name" value="DNA/RNA polymerases"/>
    <property type="match status" value="1"/>
</dbReference>
<evidence type="ECO:0000313" key="10">
    <source>
        <dbReference type="Proteomes" id="UP001152622"/>
    </source>
</evidence>
<organism evidence="9 10">
    <name type="scientific">Synaphobranchus kaupii</name>
    <name type="common">Kaup's arrowtooth eel</name>
    <dbReference type="NCBI Taxonomy" id="118154"/>
    <lineage>
        <taxon>Eukaryota</taxon>
        <taxon>Metazoa</taxon>
        <taxon>Chordata</taxon>
        <taxon>Craniata</taxon>
        <taxon>Vertebrata</taxon>
        <taxon>Euteleostomi</taxon>
        <taxon>Actinopterygii</taxon>
        <taxon>Neopterygii</taxon>
        <taxon>Teleostei</taxon>
        <taxon>Anguilliformes</taxon>
        <taxon>Synaphobranchidae</taxon>
        <taxon>Synaphobranchus</taxon>
    </lineage>
</organism>
<dbReference type="PANTHER" id="PTHR37984:SF15">
    <property type="entry name" value="INTEGRASE CATALYTIC DOMAIN-CONTAINING PROTEIN"/>
    <property type="match status" value="1"/>
</dbReference>
<feature type="region of interest" description="Disordered" evidence="7">
    <location>
        <begin position="597"/>
        <end position="644"/>
    </location>
</feature>
<evidence type="ECO:0000256" key="1">
    <source>
        <dbReference type="ARBA" id="ARBA00022679"/>
    </source>
</evidence>
<keyword evidence="2" id="KW-0548">Nucleotidyltransferase</keyword>
<evidence type="ECO:0000256" key="5">
    <source>
        <dbReference type="ARBA" id="ARBA00022801"/>
    </source>
</evidence>
<keyword evidence="3" id="KW-0540">Nuclease</keyword>
<dbReference type="AlphaFoldDB" id="A0A9Q1FMI8"/>